<dbReference type="STRING" id="546364.SAMN04489730_3630"/>
<evidence type="ECO:0000313" key="2">
    <source>
        <dbReference type="Proteomes" id="UP000182740"/>
    </source>
</evidence>
<dbReference type="AlphaFoldDB" id="A0A1K1RP42"/>
<organism evidence="1 2">
    <name type="scientific">Amycolatopsis australiensis</name>
    <dbReference type="NCBI Taxonomy" id="546364"/>
    <lineage>
        <taxon>Bacteria</taxon>
        <taxon>Bacillati</taxon>
        <taxon>Actinomycetota</taxon>
        <taxon>Actinomycetes</taxon>
        <taxon>Pseudonocardiales</taxon>
        <taxon>Pseudonocardiaceae</taxon>
        <taxon>Amycolatopsis</taxon>
    </lineage>
</organism>
<gene>
    <name evidence="1" type="ORF">SAMN04489730_3630</name>
</gene>
<dbReference type="RefSeq" id="WP_072477401.1">
    <property type="nucleotide sequence ID" value="NZ_FPJG01000006.1"/>
</dbReference>
<sequence>MNARQHSSHRGLLTPFAGPERHAPLDAIIVPSGRPARALDQAIAAAKQHDALLVVLCSMLAKADSAADRASRAGARVLALDTAQLPAGTVPELATDRLLRSSRYNRNTDTGLKRNLGLLLARLAGWERIFFLDDDILLPALPDLTAAAGLLDEFPVVGLANRGMPDNSVVCHALRDVGVEQDTFIGGGALAVGRAAFESFFPDVYNEDWFFVMEWVRRRRAAVTGKAFQRRYDPYQSVVRARGEELGDTLAEGIFGLLDSGRPLADADERYWAAFLHDRRRIIRDVLGRVRESAIEPGRKARMIDALLAGFRRSQTIQPEFCVRYLRAWQGDCARWREHVDELDRDHRGGSEEKALAALGIGHLAEWGVTGARPRSATPPLAPV</sequence>
<evidence type="ECO:0008006" key="3">
    <source>
        <dbReference type="Google" id="ProtNLM"/>
    </source>
</evidence>
<dbReference type="InterPro" id="IPR029044">
    <property type="entry name" value="Nucleotide-diphossugar_trans"/>
</dbReference>
<proteinExistence type="predicted"/>
<reference evidence="2" key="1">
    <citation type="submission" date="2016-11" db="EMBL/GenBank/DDBJ databases">
        <authorList>
            <person name="Varghese N."/>
            <person name="Submissions S."/>
        </authorList>
    </citation>
    <scope>NUCLEOTIDE SEQUENCE [LARGE SCALE GENOMIC DNA]</scope>
    <source>
        <strain evidence="2">DSM 44671</strain>
    </source>
</reference>
<keyword evidence="2" id="KW-1185">Reference proteome</keyword>
<dbReference type="EMBL" id="FPJG01000006">
    <property type="protein sequence ID" value="SFW73580.1"/>
    <property type="molecule type" value="Genomic_DNA"/>
</dbReference>
<dbReference type="SUPFAM" id="SSF53448">
    <property type="entry name" value="Nucleotide-diphospho-sugar transferases"/>
    <property type="match status" value="1"/>
</dbReference>
<dbReference type="Proteomes" id="UP000182740">
    <property type="component" value="Unassembled WGS sequence"/>
</dbReference>
<evidence type="ECO:0000313" key="1">
    <source>
        <dbReference type="EMBL" id="SFW73580.1"/>
    </source>
</evidence>
<name>A0A1K1RP42_9PSEU</name>
<accession>A0A1K1RP42</accession>
<protein>
    <recommendedName>
        <fullName evidence="3">Glycosyl transferase family 2</fullName>
    </recommendedName>
</protein>
<dbReference type="OrthoDB" id="3211607at2"/>